<evidence type="ECO:0000313" key="3">
    <source>
        <dbReference type="EMBL" id="MWK60483.1"/>
    </source>
</evidence>
<dbReference type="Pfam" id="PF17910">
    <property type="entry name" value="FeoB_Cyto"/>
    <property type="match status" value="1"/>
</dbReference>
<feature type="domain" description="FeoB cytosolic helical" evidence="2">
    <location>
        <begin position="2"/>
        <end position="67"/>
    </location>
</feature>
<dbReference type="PANTHER" id="PTHR43185:SF1">
    <property type="entry name" value="FE(2+) TRANSPORTER FEOB"/>
    <property type="match status" value="1"/>
</dbReference>
<dbReference type="GO" id="GO:0015093">
    <property type="term" value="F:ferrous iron transmembrane transporter activity"/>
    <property type="evidence" value="ECO:0007669"/>
    <property type="project" value="TreeGrafter"/>
</dbReference>
<dbReference type="InterPro" id="IPR050860">
    <property type="entry name" value="FeoB_GTPase"/>
</dbReference>
<dbReference type="AlphaFoldDB" id="A0A7X3KYT7"/>
<dbReference type="EMBL" id="WTFN01000502">
    <property type="protein sequence ID" value="MWK60483.1"/>
    <property type="molecule type" value="Genomic_DNA"/>
</dbReference>
<proteinExistence type="predicted"/>
<evidence type="ECO:0000259" key="2">
    <source>
        <dbReference type="Pfam" id="PF17910"/>
    </source>
</evidence>
<organism evidence="3 4">
    <name type="scientific">Metapseudomonas otitidis</name>
    <dbReference type="NCBI Taxonomy" id="319939"/>
    <lineage>
        <taxon>Bacteria</taxon>
        <taxon>Pseudomonadati</taxon>
        <taxon>Pseudomonadota</taxon>
        <taxon>Gammaproteobacteria</taxon>
        <taxon>Pseudomonadales</taxon>
        <taxon>Pseudomonadaceae</taxon>
        <taxon>Metapseudomonas</taxon>
    </lineage>
</organism>
<evidence type="ECO:0000313" key="4">
    <source>
        <dbReference type="Proteomes" id="UP000461288"/>
    </source>
</evidence>
<gene>
    <name evidence="3" type="ORF">GO594_31410</name>
</gene>
<dbReference type="GO" id="GO:0005886">
    <property type="term" value="C:plasma membrane"/>
    <property type="evidence" value="ECO:0007669"/>
    <property type="project" value="TreeGrafter"/>
</dbReference>
<protein>
    <submittedName>
        <fullName evidence="3">Ferrous iron transporter B</fullName>
    </submittedName>
</protein>
<dbReference type="Proteomes" id="UP000461288">
    <property type="component" value="Unassembled WGS sequence"/>
</dbReference>
<name>A0A7X3KYT7_9GAMM</name>
<comment type="caution">
    <text evidence="3">The sequence shown here is derived from an EMBL/GenBank/DDBJ whole genome shotgun (WGS) entry which is preliminary data.</text>
</comment>
<dbReference type="InterPro" id="IPR041069">
    <property type="entry name" value="FeoB_Cyto"/>
</dbReference>
<reference evidence="3 4" key="1">
    <citation type="submission" date="2019-12" db="EMBL/GenBank/DDBJ databases">
        <title>Draft genome sequence of Pseudomonas otitidis recovered from a chicken carcass.</title>
        <authorList>
            <person name="Vieira T.R."/>
            <person name="Oliviera E.F.C."/>
            <person name="Silva N.M.V."/>
            <person name="Sambrano G.E."/>
            <person name="Cibulski S.P."/>
            <person name="Cardoso M.R.I."/>
        </authorList>
    </citation>
    <scope>NUCLEOTIDE SEQUENCE [LARGE SCALE GENOMIC DNA]</scope>
    <source>
        <strain evidence="3 4">25_K</strain>
    </source>
</reference>
<feature type="non-terminal residue" evidence="3">
    <location>
        <position position="110"/>
    </location>
</feature>
<dbReference type="Gene3D" id="1.10.287.1770">
    <property type="match status" value="1"/>
</dbReference>
<keyword evidence="1" id="KW-1133">Transmembrane helix</keyword>
<dbReference type="PANTHER" id="PTHR43185">
    <property type="entry name" value="FERROUS IRON TRANSPORT PROTEIN B"/>
    <property type="match status" value="1"/>
</dbReference>
<keyword evidence="1" id="KW-0812">Transmembrane</keyword>
<feature type="transmembrane region" description="Helical" evidence="1">
    <location>
        <begin position="90"/>
        <end position="108"/>
    </location>
</feature>
<accession>A0A7X3KYT7</accession>
<keyword evidence="1" id="KW-0472">Membrane</keyword>
<feature type="non-terminal residue" evidence="3">
    <location>
        <position position="1"/>
    </location>
</feature>
<evidence type="ECO:0000256" key="1">
    <source>
        <dbReference type="SAM" id="Phobius"/>
    </source>
</evidence>
<sequence>GLPLRFASTQLVEGDGPILKALQLDQNEKELLDHTITELEAETGLDREAALADMRFTFIEKLCAETVVKPGESREHKRSVAIDRVLTGKYTALPCFIGIMALVFWLTFGV</sequence>